<dbReference type="PANTHER" id="PTHR12879">
    <property type="entry name" value="SPHINGOLIPID DELTA 4 DESATURASE/C-4 HYDROXYLASE PROTEIN DES2"/>
    <property type="match status" value="1"/>
</dbReference>
<proteinExistence type="predicted"/>
<dbReference type="GO" id="GO:0042284">
    <property type="term" value="F:sphingolipid delta-4 desaturase activity"/>
    <property type="evidence" value="ECO:0007669"/>
    <property type="project" value="TreeGrafter"/>
</dbReference>
<accession>A0A381WY70</accession>
<name>A0A381WY70_9ZZZZ</name>
<evidence type="ECO:0000259" key="2">
    <source>
        <dbReference type="Pfam" id="PF00487"/>
    </source>
</evidence>
<reference evidence="3" key="1">
    <citation type="submission" date="2018-05" db="EMBL/GenBank/DDBJ databases">
        <authorList>
            <person name="Lanie J.A."/>
            <person name="Ng W.-L."/>
            <person name="Kazmierczak K.M."/>
            <person name="Andrzejewski T.M."/>
            <person name="Davidsen T.M."/>
            <person name="Wayne K.J."/>
            <person name="Tettelin H."/>
            <person name="Glass J.I."/>
            <person name="Rusch D."/>
            <person name="Podicherti R."/>
            <person name="Tsui H.-C.T."/>
            <person name="Winkler M.E."/>
        </authorList>
    </citation>
    <scope>NUCLEOTIDE SEQUENCE</scope>
</reference>
<dbReference type="CDD" id="cd03510">
    <property type="entry name" value="Rhizobitoxine-FADS-like"/>
    <property type="match status" value="1"/>
</dbReference>
<gene>
    <name evidence="3" type="ORF">METZ01_LOCUS110288</name>
</gene>
<dbReference type="Pfam" id="PF00487">
    <property type="entry name" value="FA_desaturase"/>
    <property type="match status" value="1"/>
</dbReference>
<organism evidence="3">
    <name type="scientific">marine metagenome</name>
    <dbReference type="NCBI Taxonomy" id="408172"/>
    <lineage>
        <taxon>unclassified sequences</taxon>
        <taxon>metagenomes</taxon>
        <taxon>ecological metagenomes</taxon>
    </lineage>
</organism>
<dbReference type="EMBL" id="UINC01013264">
    <property type="protein sequence ID" value="SVA57434.1"/>
    <property type="molecule type" value="Genomic_DNA"/>
</dbReference>
<feature type="domain" description="Fatty acid desaturase" evidence="2">
    <location>
        <begin position="52"/>
        <end position="285"/>
    </location>
</feature>
<dbReference type="InterPro" id="IPR005804">
    <property type="entry name" value="FA_desaturase_dom"/>
</dbReference>
<keyword evidence="1" id="KW-1133">Transmembrane helix</keyword>
<dbReference type="PANTHER" id="PTHR12879:SF8">
    <property type="entry name" value="SPHINGOLIPID DELTA(4)-DESATURASE DES1"/>
    <property type="match status" value="1"/>
</dbReference>
<keyword evidence="1" id="KW-0812">Transmembrane</keyword>
<evidence type="ECO:0000256" key="1">
    <source>
        <dbReference type="SAM" id="Phobius"/>
    </source>
</evidence>
<dbReference type="AlphaFoldDB" id="A0A381WY70"/>
<feature type="transmembrane region" description="Helical" evidence="1">
    <location>
        <begin position="181"/>
        <end position="199"/>
    </location>
</feature>
<keyword evidence="1" id="KW-0472">Membrane</keyword>
<dbReference type="GO" id="GO:0016020">
    <property type="term" value="C:membrane"/>
    <property type="evidence" value="ECO:0007669"/>
    <property type="project" value="GOC"/>
</dbReference>
<evidence type="ECO:0000313" key="3">
    <source>
        <dbReference type="EMBL" id="SVA57434.1"/>
    </source>
</evidence>
<dbReference type="GO" id="GO:0046513">
    <property type="term" value="P:ceramide biosynthetic process"/>
    <property type="evidence" value="ECO:0007669"/>
    <property type="project" value="TreeGrafter"/>
</dbReference>
<sequence length="307" mass="35758">MAKDYKPLDLLSKEELKIIRKKRDWINVVSISSNWLQILAAMALFFYFPNVLTFLLSVVVIGSRQFALAVLAHDGAHNLLFSKEKINDLASQWFCAFPIFSDNRPYRPYHLAHHRFTETENDPDLSLSAPFPITKASFRRKVIRDLTGLTGLRRYSIALKSIFSSETDTFRKKIMKVSNKLGGFLLTNLIIFCLISFFYHWSLYFLLWWIPAFTYYSLIVRIRNIAEHAVTPGKTNLNNTRTTKASLLTRYLMVPHHVNFHLEHHLFTNCPWYNLPKVHEMLKEKELGNKMCVENSYFSVLKQATSG</sequence>
<protein>
    <recommendedName>
        <fullName evidence="2">Fatty acid desaturase domain-containing protein</fullName>
    </recommendedName>
</protein>